<proteinExistence type="predicted"/>
<dbReference type="WBParaSite" id="SSLN_0001144901-mRNA-1">
    <property type="protein sequence ID" value="SSLN_0001144901-mRNA-1"/>
    <property type="gene ID" value="SSLN_0001144901"/>
</dbReference>
<evidence type="ECO:0000313" key="1">
    <source>
        <dbReference type="EMBL" id="VDL97411.1"/>
    </source>
</evidence>
<protein>
    <submittedName>
        <fullName evidence="3">Elongator complex protein 6</fullName>
    </submittedName>
</protein>
<name>A0A183T3H8_SCHSO</name>
<accession>A0A183T3H8</accession>
<gene>
    <name evidence="1" type="ORF">SSLN_LOCUS11026</name>
</gene>
<dbReference type="Proteomes" id="UP000275846">
    <property type="component" value="Unassembled WGS sequence"/>
</dbReference>
<sequence>MPQLLQLTQNLESLEVCHSALRCELRTAYLAMKLLTLGQKQKLNCLYRPSASQHLSELQFMGKLPLDYVSQVPSDSCHIGGMLTKSAGAKSTSVVLIIHQSPNIRLTA</sequence>
<dbReference type="EMBL" id="UYSU01036243">
    <property type="protein sequence ID" value="VDL97411.1"/>
    <property type="molecule type" value="Genomic_DNA"/>
</dbReference>
<dbReference type="AlphaFoldDB" id="A0A183T3H8"/>
<keyword evidence="2" id="KW-1185">Reference proteome</keyword>
<evidence type="ECO:0000313" key="3">
    <source>
        <dbReference type="WBParaSite" id="SSLN_0001144901-mRNA-1"/>
    </source>
</evidence>
<organism evidence="3">
    <name type="scientific">Schistocephalus solidus</name>
    <name type="common">Tapeworm</name>
    <dbReference type="NCBI Taxonomy" id="70667"/>
    <lineage>
        <taxon>Eukaryota</taxon>
        <taxon>Metazoa</taxon>
        <taxon>Spiralia</taxon>
        <taxon>Lophotrochozoa</taxon>
        <taxon>Platyhelminthes</taxon>
        <taxon>Cestoda</taxon>
        <taxon>Eucestoda</taxon>
        <taxon>Diphyllobothriidea</taxon>
        <taxon>Diphyllobothriidae</taxon>
        <taxon>Schistocephalus</taxon>
    </lineage>
</organism>
<evidence type="ECO:0000313" key="2">
    <source>
        <dbReference type="Proteomes" id="UP000275846"/>
    </source>
</evidence>
<reference evidence="1 2" key="2">
    <citation type="submission" date="2018-11" db="EMBL/GenBank/DDBJ databases">
        <authorList>
            <consortium name="Pathogen Informatics"/>
        </authorList>
    </citation>
    <scope>NUCLEOTIDE SEQUENCE [LARGE SCALE GENOMIC DNA]</scope>
    <source>
        <strain evidence="1 2">NST_G2</strain>
    </source>
</reference>
<reference evidence="3" key="1">
    <citation type="submission" date="2016-06" db="UniProtKB">
        <authorList>
            <consortium name="WormBaseParasite"/>
        </authorList>
    </citation>
    <scope>IDENTIFICATION</scope>
</reference>